<protein>
    <submittedName>
        <fullName evidence="1 2">Uncharacterized protein</fullName>
    </submittedName>
</protein>
<name>A0A2K1JVK1_PHYPA</name>
<proteinExistence type="predicted"/>
<dbReference type="EnsemblPlants" id="Pp3c11_21340V3.1">
    <property type="protein sequence ID" value="Pp3c11_21340V3.1"/>
    <property type="gene ID" value="Pp3c11_21340"/>
</dbReference>
<evidence type="ECO:0000313" key="3">
    <source>
        <dbReference type="Proteomes" id="UP000006727"/>
    </source>
</evidence>
<keyword evidence="3" id="KW-1185">Reference proteome</keyword>
<organism evidence="1">
    <name type="scientific">Physcomitrium patens</name>
    <name type="common">Spreading-leaved earth moss</name>
    <name type="synonym">Physcomitrella patens</name>
    <dbReference type="NCBI Taxonomy" id="3218"/>
    <lineage>
        <taxon>Eukaryota</taxon>
        <taxon>Viridiplantae</taxon>
        <taxon>Streptophyta</taxon>
        <taxon>Embryophyta</taxon>
        <taxon>Bryophyta</taxon>
        <taxon>Bryophytina</taxon>
        <taxon>Bryopsida</taxon>
        <taxon>Funariidae</taxon>
        <taxon>Funariales</taxon>
        <taxon>Funariaceae</taxon>
        <taxon>Physcomitrium</taxon>
    </lineage>
</organism>
<gene>
    <name evidence="1" type="ORF">PHYPA_015327</name>
</gene>
<dbReference type="EMBL" id="ABEU02000011">
    <property type="protein sequence ID" value="PNR45556.1"/>
    <property type="molecule type" value="Genomic_DNA"/>
</dbReference>
<dbReference type="Proteomes" id="UP000006727">
    <property type="component" value="Chromosome 11"/>
</dbReference>
<reference evidence="2" key="3">
    <citation type="submission" date="2020-12" db="UniProtKB">
        <authorList>
            <consortium name="EnsemblPlants"/>
        </authorList>
    </citation>
    <scope>IDENTIFICATION</scope>
</reference>
<sequence length="109" mass="12173">MQASMAAGAAIIRFQKARQLLPLQVSALSGASLSSGASRINHLQRNHHQLQYFNLQLQLWSSLPQGNQQEYHTMFPDTLLGRSDLGRLLEKSSETTIIESFTSVGLDYR</sequence>
<reference evidence="1 3" key="2">
    <citation type="journal article" date="2018" name="Plant J.">
        <title>The Physcomitrella patens chromosome-scale assembly reveals moss genome structure and evolution.</title>
        <authorList>
            <person name="Lang D."/>
            <person name="Ullrich K.K."/>
            <person name="Murat F."/>
            <person name="Fuchs J."/>
            <person name="Jenkins J."/>
            <person name="Haas F.B."/>
            <person name="Piednoel M."/>
            <person name="Gundlach H."/>
            <person name="Van Bel M."/>
            <person name="Meyberg R."/>
            <person name="Vives C."/>
            <person name="Morata J."/>
            <person name="Symeonidi A."/>
            <person name="Hiss M."/>
            <person name="Muchero W."/>
            <person name="Kamisugi Y."/>
            <person name="Saleh O."/>
            <person name="Blanc G."/>
            <person name="Decker E.L."/>
            <person name="van Gessel N."/>
            <person name="Grimwood J."/>
            <person name="Hayes R.D."/>
            <person name="Graham S.W."/>
            <person name="Gunter L.E."/>
            <person name="McDaniel S.F."/>
            <person name="Hoernstein S.N.W."/>
            <person name="Larsson A."/>
            <person name="Li F.W."/>
            <person name="Perroud P.F."/>
            <person name="Phillips J."/>
            <person name="Ranjan P."/>
            <person name="Rokshar D.S."/>
            <person name="Rothfels C.J."/>
            <person name="Schneider L."/>
            <person name="Shu S."/>
            <person name="Stevenson D.W."/>
            <person name="Thummler F."/>
            <person name="Tillich M."/>
            <person name="Villarreal Aguilar J.C."/>
            <person name="Widiez T."/>
            <person name="Wong G.K."/>
            <person name="Wymore A."/>
            <person name="Zhang Y."/>
            <person name="Zimmer A.D."/>
            <person name="Quatrano R.S."/>
            <person name="Mayer K.F.X."/>
            <person name="Goodstein D."/>
            <person name="Casacuberta J.M."/>
            <person name="Vandepoele K."/>
            <person name="Reski R."/>
            <person name="Cuming A.C."/>
            <person name="Tuskan G.A."/>
            <person name="Maumus F."/>
            <person name="Salse J."/>
            <person name="Schmutz J."/>
            <person name="Rensing S.A."/>
        </authorList>
    </citation>
    <scope>NUCLEOTIDE SEQUENCE [LARGE SCALE GENOMIC DNA]</scope>
    <source>
        <strain evidence="2 3">cv. Gransden 2004</strain>
    </source>
</reference>
<reference evidence="1 3" key="1">
    <citation type="journal article" date="2008" name="Science">
        <title>The Physcomitrella genome reveals evolutionary insights into the conquest of land by plants.</title>
        <authorList>
            <person name="Rensing S."/>
            <person name="Lang D."/>
            <person name="Zimmer A."/>
            <person name="Terry A."/>
            <person name="Salamov A."/>
            <person name="Shapiro H."/>
            <person name="Nishiyama T."/>
            <person name="Perroud P.-F."/>
            <person name="Lindquist E."/>
            <person name="Kamisugi Y."/>
            <person name="Tanahashi T."/>
            <person name="Sakakibara K."/>
            <person name="Fujita T."/>
            <person name="Oishi K."/>
            <person name="Shin-I T."/>
            <person name="Kuroki Y."/>
            <person name="Toyoda A."/>
            <person name="Suzuki Y."/>
            <person name="Hashimoto A."/>
            <person name="Yamaguchi K."/>
            <person name="Sugano A."/>
            <person name="Kohara Y."/>
            <person name="Fujiyama A."/>
            <person name="Anterola A."/>
            <person name="Aoki S."/>
            <person name="Ashton N."/>
            <person name="Barbazuk W.B."/>
            <person name="Barker E."/>
            <person name="Bennetzen J."/>
            <person name="Bezanilla M."/>
            <person name="Blankenship R."/>
            <person name="Cho S.H."/>
            <person name="Dutcher S."/>
            <person name="Estelle M."/>
            <person name="Fawcett J.A."/>
            <person name="Gundlach H."/>
            <person name="Hanada K."/>
            <person name="Heyl A."/>
            <person name="Hicks K.A."/>
            <person name="Hugh J."/>
            <person name="Lohr M."/>
            <person name="Mayer K."/>
            <person name="Melkozernov A."/>
            <person name="Murata T."/>
            <person name="Nelson D."/>
            <person name="Pils B."/>
            <person name="Prigge M."/>
            <person name="Reiss B."/>
            <person name="Renner T."/>
            <person name="Rombauts S."/>
            <person name="Rushton P."/>
            <person name="Sanderfoot A."/>
            <person name="Schween G."/>
            <person name="Shiu S.-H."/>
            <person name="Stueber K."/>
            <person name="Theodoulou F.L."/>
            <person name="Tu H."/>
            <person name="Van de Peer Y."/>
            <person name="Verrier P.J."/>
            <person name="Waters E."/>
            <person name="Wood A."/>
            <person name="Yang L."/>
            <person name="Cove D."/>
            <person name="Cuming A."/>
            <person name="Hasebe M."/>
            <person name="Lucas S."/>
            <person name="Mishler D.B."/>
            <person name="Reski R."/>
            <person name="Grigoriev I."/>
            <person name="Quatrano R.S."/>
            <person name="Boore J.L."/>
        </authorList>
    </citation>
    <scope>NUCLEOTIDE SEQUENCE [LARGE SCALE GENOMIC DNA]</scope>
    <source>
        <strain evidence="2 3">cv. Gransden 2004</strain>
    </source>
</reference>
<dbReference type="AlphaFoldDB" id="A0A2K1JVK1"/>
<evidence type="ECO:0000313" key="1">
    <source>
        <dbReference type="EMBL" id="PNR45556.1"/>
    </source>
</evidence>
<evidence type="ECO:0000313" key="2">
    <source>
        <dbReference type="EnsemblPlants" id="Pp3c11_21340V3.1"/>
    </source>
</evidence>
<dbReference type="Gramene" id="Pp3c11_21340V3.1">
    <property type="protein sequence ID" value="Pp3c11_21340V3.1"/>
    <property type="gene ID" value="Pp3c11_21340"/>
</dbReference>
<accession>A0A2K1JVK1</accession>